<dbReference type="Gene3D" id="1.10.10.10">
    <property type="entry name" value="Winged helix-like DNA-binding domain superfamily/Winged helix DNA-binding domain"/>
    <property type="match status" value="1"/>
</dbReference>
<evidence type="ECO:0000313" key="7">
    <source>
        <dbReference type="Proteomes" id="UP001058016"/>
    </source>
</evidence>
<dbReference type="Proteomes" id="UP001058016">
    <property type="component" value="Chromosome"/>
</dbReference>
<organism evidence="6 8">
    <name type="scientific">Turicibacter bilis</name>
    <dbReference type="NCBI Taxonomy" id="2735723"/>
    <lineage>
        <taxon>Bacteria</taxon>
        <taxon>Bacillati</taxon>
        <taxon>Bacillota</taxon>
        <taxon>Erysipelotrichia</taxon>
        <taxon>Erysipelotrichales</taxon>
        <taxon>Turicibacteraceae</taxon>
        <taxon>Turicibacter</taxon>
    </lineage>
</organism>
<evidence type="ECO:0000259" key="4">
    <source>
        <dbReference type="PROSITE" id="PS50995"/>
    </source>
</evidence>
<dbReference type="RefSeq" id="WP_055305355.1">
    <property type="nucleotide sequence ID" value="NZ_CP071249.1"/>
</dbReference>
<dbReference type="PRINTS" id="PR00598">
    <property type="entry name" value="HTHMARR"/>
</dbReference>
<keyword evidence="1" id="KW-0805">Transcription regulation</keyword>
<dbReference type="Pfam" id="PF01047">
    <property type="entry name" value="MarR"/>
    <property type="match status" value="1"/>
</dbReference>
<keyword evidence="2" id="KW-0238">DNA-binding</keyword>
<name>A0A9Q9CII3_9FIRM</name>
<dbReference type="Proteomes" id="UP001058072">
    <property type="component" value="Chromosome"/>
</dbReference>
<evidence type="ECO:0000313" key="5">
    <source>
        <dbReference type="EMBL" id="UUF05365.1"/>
    </source>
</evidence>
<dbReference type="PROSITE" id="PS50995">
    <property type="entry name" value="HTH_MARR_2"/>
    <property type="match status" value="1"/>
</dbReference>
<keyword evidence="7" id="KW-1185">Reference proteome</keyword>
<dbReference type="InterPro" id="IPR000835">
    <property type="entry name" value="HTH_MarR-typ"/>
</dbReference>
<evidence type="ECO:0000256" key="3">
    <source>
        <dbReference type="ARBA" id="ARBA00023163"/>
    </source>
</evidence>
<dbReference type="GO" id="GO:0003677">
    <property type="term" value="F:DNA binding"/>
    <property type="evidence" value="ECO:0007669"/>
    <property type="project" value="UniProtKB-KW"/>
</dbReference>
<dbReference type="SMART" id="SM00347">
    <property type="entry name" value="HTH_MARR"/>
    <property type="match status" value="1"/>
</dbReference>
<dbReference type="SUPFAM" id="SSF46785">
    <property type="entry name" value="Winged helix' DNA-binding domain"/>
    <property type="match status" value="1"/>
</dbReference>
<dbReference type="PANTHER" id="PTHR42756">
    <property type="entry name" value="TRANSCRIPTIONAL REGULATOR, MARR"/>
    <property type="match status" value="1"/>
</dbReference>
<sequence>MNEVIGKTMSILYRYRQIIINHKLRPYGLGSGQHIFLINIARHEGINQKDLTNLVKIDKATTAKALKKLEENGYIYRQCDEGDRRYNQLFLTEKGHEMMPIIMSILVEITDDLIEGLIEEEKDHFLKCLDTMLNNSIKAVEKLRNEK</sequence>
<evidence type="ECO:0000313" key="8">
    <source>
        <dbReference type="Proteomes" id="UP001058072"/>
    </source>
</evidence>
<accession>A0A9Q9CII3</accession>
<dbReference type="EMBL" id="CP071250">
    <property type="protein sequence ID" value="UUF09183.1"/>
    <property type="molecule type" value="Genomic_DNA"/>
</dbReference>
<evidence type="ECO:0000256" key="2">
    <source>
        <dbReference type="ARBA" id="ARBA00023125"/>
    </source>
</evidence>
<dbReference type="GO" id="GO:0003700">
    <property type="term" value="F:DNA-binding transcription factor activity"/>
    <property type="evidence" value="ECO:0007669"/>
    <property type="project" value="InterPro"/>
</dbReference>
<dbReference type="EMBL" id="CP071249">
    <property type="protein sequence ID" value="UUF05365.1"/>
    <property type="molecule type" value="Genomic_DNA"/>
</dbReference>
<evidence type="ECO:0000313" key="6">
    <source>
        <dbReference type="EMBL" id="UUF09183.1"/>
    </source>
</evidence>
<dbReference type="InterPro" id="IPR036388">
    <property type="entry name" value="WH-like_DNA-bd_sf"/>
</dbReference>
<dbReference type="AlphaFoldDB" id="A0A9Q9CII3"/>
<keyword evidence="3" id="KW-0804">Transcription</keyword>
<proteinExistence type="predicted"/>
<dbReference type="InterPro" id="IPR023187">
    <property type="entry name" value="Tscrpt_reg_MarR-type_CS"/>
</dbReference>
<dbReference type="PANTHER" id="PTHR42756:SF2">
    <property type="entry name" value="MARR FAMILY REGULATORY PROTEIN"/>
    <property type="match status" value="1"/>
</dbReference>
<dbReference type="InterPro" id="IPR036390">
    <property type="entry name" value="WH_DNA-bd_sf"/>
</dbReference>
<gene>
    <name evidence="5" type="ORF">J0J69_09760</name>
    <name evidence="6" type="ORF">J0J70_04125</name>
</gene>
<dbReference type="PROSITE" id="PS01117">
    <property type="entry name" value="HTH_MARR_1"/>
    <property type="match status" value="1"/>
</dbReference>
<evidence type="ECO:0000256" key="1">
    <source>
        <dbReference type="ARBA" id="ARBA00023015"/>
    </source>
</evidence>
<feature type="domain" description="HTH marR-type" evidence="4">
    <location>
        <begin position="1"/>
        <end position="134"/>
    </location>
</feature>
<protein>
    <submittedName>
        <fullName evidence="6">MarR family transcriptional regulator</fullName>
    </submittedName>
</protein>
<reference evidence="6 7" key="1">
    <citation type="submission" date="2021-03" db="EMBL/GenBank/DDBJ databases">
        <title>Comparative Genomics and Metabolomics in the genus Turicibacter.</title>
        <authorList>
            <person name="Maki J."/>
            <person name="Looft T."/>
        </authorList>
    </citation>
    <scope>NUCLEOTIDE SEQUENCE</scope>
    <source>
        <strain evidence="6">ISU324</strain>
        <strain evidence="5 7">MMM721</strain>
    </source>
</reference>